<feature type="transmembrane region" description="Helical" evidence="7">
    <location>
        <begin position="334"/>
        <end position="358"/>
    </location>
</feature>
<evidence type="ECO:0000259" key="8">
    <source>
        <dbReference type="Pfam" id="PF00361"/>
    </source>
</evidence>
<dbReference type="AlphaFoldDB" id="A0A7C3PFE1"/>
<feature type="transmembrane region" description="Helical" evidence="7">
    <location>
        <begin position="117"/>
        <end position="138"/>
    </location>
</feature>
<feature type="transmembrane region" description="Helical" evidence="7">
    <location>
        <begin position="591"/>
        <end position="612"/>
    </location>
</feature>
<dbReference type="Pfam" id="PF00662">
    <property type="entry name" value="Proton_antipo_N"/>
    <property type="match status" value="1"/>
</dbReference>
<dbReference type="GO" id="GO:0042773">
    <property type="term" value="P:ATP synthesis coupled electron transport"/>
    <property type="evidence" value="ECO:0007669"/>
    <property type="project" value="InterPro"/>
</dbReference>
<feature type="domain" description="NADH-Ubiquinone oxidoreductase (complex I) chain 5 N-terminal" evidence="9">
    <location>
        <begin position="73"/>
        <end position="123"/>
    </location>
</feature>
<feature type="transmembrane region" description="Helical" evidence="7">
    <location>
        <begin position="311"/>
        <end position="328"/>
    </location>
</feature>
<evidence type="ECO:0000256" key="7">
    <source>
        <dbReference type="SAM" id="Phobius"/>
    </source>
</evidence>
<dbReference type="InterPro" id="IPR001750">
    <property type="entry name" value="ND/Mrp_TM"/>
</dbReference>
<dbReference type="GO" id="GO:0016020">
    <property type="term" value="C:membrane"/>
    <property type="evidence" value="ECO:0007669"/>
    <property type="project" value="UniProtKB-SubCell"/>
</dbReference>
<evidence type="ECO:0000256" key="5">
    <source>
        <dbReference type="ARBA" id="ARBA00025624"/>
    </source>
</evidence>
<proteinExistence type="predicted"/>
<dbReference type="GO" id="GO:0012505">
    <property type="term" value="C:endomembrane system"/>
    <property type="evidence" value="ECO:0007669"/>
    <property type="project" value="UniProtKB-SubCell"/>
</dbReference>
<feature type="transmembrane region" description="Helical" evidence="7">
    <location>
        <begin position="453"/>
        <end position="471"/>
    </location>
</feature>
<accession>A0A7C3PFE1</accession>
<dbReference type="PANTHER" id="PTHR42829">
    <property type="entry name" value="NADH-UBIQUINONE OXIDOREDUCTASE CHAIN 5"/>
    <property type="match status" value="1"/>
</dbReference>
<evidence type="ECO:0000259" key="9">
    <source>
        <dbReference type="Pfam" id="PF00662"/>
    </source>
</evidence>
<feature type="transmembrane region" description="Helical" evidence="7">
    <location>
        <begin position="83"/>
        <end position="105"/>
    </location>
</feature>
<dbReference type="PANTHER" id="PTHR42829:SF2">
    <property type="entry name" value="NADH-UBIQUINONE OXIDOREDUCTASE CHAIN 5"/>
    <property type="match status" value="1"/>
</dbReference>
<protein>
    <submittedName>
        <fullName evidence="10">NAD(P)H-quinone oxidoreductase subunit F</fullName>
    </submittedName>
</protein>
<dbReference type="GO" id="GO:0008137">
    <property type="term" value="F:NADH dehydrogenase (ubiquinone) activity"/>
    <property type="evidence" value="ECO:0007669"/>
    <property type="project" value="InterPro"/>
</dbReference>
<feature type="transmembrane region" description="Helical" evidence="7">
    <location>
        <begin position="185"/>
        <end position="201"/>
    </location>
</feature>
<dbReference type="Gene3D" id="1.20.5.2700">
    <property type="match status" value="1"/>
</dbReference>
<keyword evidence="3 7" id="KW-1133">Transmembrane helix</keyword>
<feature type="transmembrane region" description="Helical" evidence="7">
    <location>
        <begin position="379"/>
        <end position="400"/>
    </location>
</feature>
<dbReference type="Pfam" id="PF00361">
    <property type="entry name" value="Proton_antipo_M"/>
    <property type="match status" value="1"/>
</dbReference>
<dbReference type="InterPro" id="IPR003945">
    <property type="entry name" value="NU5C-like"/>
</dbReference>
<evidence type="ECO:0000256" key="6">
    <source>
        <dbReference type="RuleBase" id="RU000320"/>
    </source>
</evidence>
<dbReference type="EMBL" id="DSRU01000157">
    <property type="protein sequence ID" value="HFM98179.1"/>
    <property type="molecule type" value="Genomic_DNA"/>
</dbReference>
<feature type="transmembrane region" description="Helical" evidence="7">
    <location>
        <begin position="491"/>
        <end position="510"/>
    </location>
</feature>
<comment type="function">
    <text evidence="5">NDH-1 shuttles electrons from NAD(P)H, via FMN and iron-sulfur (Fe-S) centers, to quinones in the respiratory chain. The immediate electron acceptor for the enzyme in this species is believed to be plastoquinone. Couples the redox reaction to proton translocation (for every two electrons transferred, four hydrogen ions are translocated across the cytoplasmic membrane), and thus conserves the redox energy in a proton gradient.</text>
</comment>
<name>A0A7C3PFE1_9CYAN</name>
<feature type="transmembrane region" description="Helical" evidence="7">
    <location>
        <begin position="144"/>
        <end position="164"/>
    </location>
</feature>
<comment type="subcellular location">
    <subcellularLocation>
        <location evidence="1">Endomembrane system</location>
        <topology evidence="1">Multi-pass membrane protein</topology>
    </subcellularLocation>
    <subcellularLocation>
        <location evidence="6">Membrane</location>
        <topology evidence="6">Multi-pass membrane protein</topology>
    </subcellularLocation>
</comment>
<dbReference type="NCBIfam" id="NF005633">
    <property type="entry name" value="PRK07390.1"/>
    <property type="match status" value="1"/>
</dbReference>
<dbReference type="GO" id="GO:0015990">
    <property type="term" value="P:electron transport coupled proton transport"/>
    <property type="evidence" value="ECO:0007669"/>
    <property type="project" value="TreeGrafter"/>
</dbReference>
<dbReference type="NCBIfam" id="TIGR01960">
    <property type="entry name" value="ndhF3_CO2"/>
    <property type="match status" value="1"/>
</dbReference>
<reference evidence="10" key="1">
    <citation type="journal article" date="2020" name="mSystems">
        <title>Genome- and Community-Level Interaction Insights into Carbon Utilization and Element Cycling Functions of Hydrothermarchaeota in Hydrothermal Sediment.</title>
        <authorList>
            <person name="Zhou Z."/>
            <person name="Liu Y."/>
            <person name="Xu W."/>
            <person name="Pan J."/>
            <person name="Luo Z.H."/>
            <person name="Li M."/>
        </authorList>
    </citation>
    <scope>NUCLEOTIDE SEQUENCE [LARGE SCALE GENOMIC DNA]</scope>
    <source>
        <strain evidence="10">SpSt-418</strain>
    </source>
</reference>
<evidence type="ECO:0000256" key="2">
    <source>
        <dbReference type="ARBA" id="ARBA00022692"/>
    </source>
</evidence>
<sequence length="632" mass="68570">MPSLFLQGIWVVPVYSLIGAALSVIWFPAITRRTGPRPSGYVNATMSFISFVHSLIALISIWGQPAYEITFTWFEVADLKFVLPLQISALTVGAIALVTGLNLLAQIFAIGYLEMDWGWARFFSLMAFFEGGMCALALCNSLFFSYIILEILTLGTYLLIGFWFNQSLVVTGARDAFLTKRVGDLFLLMGVIALLPLAGTWDFNELAIWAQTADVNPTVMALVGLALIAGPMGKCAQFPLHLWLDEAMEGPIPSSILRNSVVVATGAWVLVKLEPVLALSPFVLQTTIFIGAVTAVGGSLIALAQIDIKRCLSYLVSAYMGVIFIAVGSGQTDAALLLVLTHAVAMALMVMSAGAIIWNSVTQDVTQLGGLWGRRPVSGLALAIGLVGLVAFPPFGTFWAMLKLLTGLQSSAYPWLIGVLLVVNALTGFGLARVFSLVFMGESKPMAQRSPEIHFWMALPMIFLFAFALHLPLVMDALGLLPNWADLNKDLALLLTWSSIFGTALGAIVYQSQAIAKPVQFPLKGLQDLIAYDFYTPKLYRSSIVFSVDVISRLTSWFDRHLVDGLVNLFGIATVFGGQTLRYSTSGKSQFYALTILFGLSLLGFFLAMPFLSRIALVMSANWFGQPGQTVG</sequence>
<feature type="transmembrane region" description="Helical" evidence="7">
    <location>
        <begin position="283"/>
        <end position="304"/>
    </location>
</feature>
<evidence type="ECO:0000256" key="3">
    <source>
        <dbReference type="ARBA" id="ARBA00022989"/>
    </source>
</evidence>
<evidence type="ECO:0000256" key="4">
    <source>
        <dbReference type="ARBA" id="ARBA00023136"/>
    </source>
</evidence>
<dbReference type="GO" id="GO:0003954">
    <property type="term" value="F:NADH dehydrogenase activity"/>
    <property type="evidence" value="ECO:0007669"/>
    <property type="project" value="TreeGrafter"/>
</dbReference>
<evidence type="ECO:0000313" key="10">
    <source>
        <dbReference type="EMBL" id="HFM98179.1"/>
    </source>
</evidence>
<comment type="caution">
    <text evidence="10">The sequence shown here is derived from an EMBL/GenBank/DDBJ whole genome shotgun (WGS) entry which is preliminary data.</text>
</comment>
<keyword evidence="4 7" id="KW-0472">Membrane</keyword>
<feature type="domain" description="NADH:quinone oxidoreductase/Mrp antiporter transmembrane" evidence="8">
    <location>
        <begin position="140"/>
        <end position="423"/>
    </location>
</feature>
<dbReference type="PRINTS" id="PR01434">
    <property type="entry name" value="NADHDHGNASE5"/>
</dbReference>
<feature type="transmembrane region" description="Helical" evidence="7">
    <location>
        <begin position="41"/>
        <end position="63"/>
    </location>
</feature>
<evidence type="ECO:0000256" key="1">
    <source>
        <dbReference type="ARBA" id="ARBA00004127"/>
    </source>
</evidence>
<gene>
    <name evidence="10" type="ORF">ENR64_10575</name>
</gene>
<dbReference type="InterPro" id="IPR010217">
    <property type="entry name" value="NU5C2"/>
</dbReference>
<organism evidence="10">
    <name type="scientific">Oscillatoriales cyanobacterium SpSt-418</name>
    <dbReference type="NCBI Taxonomy" id="2282169"/>
    <lineage>
        <taxon>Bacteria</taxon>
        <taxon>Bacillati</taxon>
        <taxon>Cyanobacteriota</taxon>
        <taxon>Cyanophyceae</taxon>
        <taxon>Oscillatoriophycideae</taxon>
        <taxon>Oscillatoriales</taxon>
    </lineage>
</organism>
<feature type="transmembrane region" description="Helical" evidence="7">
    <location>
        <begin position="6"/>
        <end position="29"/>
    </location>
</feature>
<keyword evidence="2 6" id="KW-0812">Transmembrane</keyword>
<dbReference type="InterPro" id="IPR001516">
    <property type="entry name" value="Proton_antipo_N"/>
</dbReference>
<feature type="transmembrane region" description="Helical" evidence="7">
    <location>
        <begin position="412"/>
        <end position="432"/>
    </location>
</feature>